<gene>
    <name evidence="2" type="ORF">ABH38_16450</name>
</gene>
<evidence type="ECO:0000256" key="1">
    <source>
        <dbReference type="SAM" id="MobiDB-lite"/>
    </source>
</evidence>
<evidence type="ECO:0000313" key="2">
    <source>
        <dbReference type="EMBL" id="KLO35279.1"/>
    </source>
</evidence>
<evidence type="ECO:0000313" key="3">
    <source>
        <dbReference type="Proteomes" id="UP000036334"/>
    </source>
</evidence>
<feature type="compositionally biased region" description="Basic and acidic residues" evidence="1">
    <location>
        <begin position="64"/>
        <end position="73"/>
    </location>
</feature>
<feature type="region of interest" description="Disordered" evidence="1">
    <location>
        <begin position="1"/>
        <end position="22"/>
    </location>
</feature>
<comment type="caution">
    <text evidence="2">The sequence shown here is derived from an EMBL/GenBank/DDBJ whole genome shotgun (WGS) entry which is preliminary data.</text>
</comment>
<feature type="region of interest" description="Disordered" evidence="1">
    <location>
        <begin position="64"/>
        <end position="84"/>
    </location>
</feature>
<protein>
    <submittedName>
        <fullName evidence="2">Uncharacterized protein</fullName>
    </submittedName>
</protein>
<dbReference type="EMBL" id="LDPR01000016">
    <property type="protein sequence ID" value="KLO35279.1"/>
    <property type="molecule type" value="Genomic_DNA"/>
</dbReference>
<accession>A0A0I9XLP0</accession>
<dbReference type="PATRIC" id="fig|29311.18.peg.1678"/>
<reference evidence="2 3" key="1">
    <citation type="submission" date="2015-05" db="EMBL/GenBank/DDBJ databases">
        <title>Genome sequence of Mycobacterium haemophilum.</title>
        <authorList>
            <person name="Greninger A.L."/>
            <person name="Cunningham G."/>
            <person name="Miller S."/>
        </authorList>
    </citation>
    <scope>NUCLEOTIDE SEQUENCE [LARGE SCALE GENOMIC DNA]</scope>
    <source>
        <strain evidence="3">UC1</strain>
    </source>
</reference>
<dbReference type="AlphaFoldDB" id="A0A0I9XLP0"/>
<keyword evidence="3" id="KW-1185">Reference proteome</keyword>
<name>A0A0I9XLP0_9MYCO</name>
<dbReference type="RefSeq" id="WP_047315994.1">
    <property type="nucleotide sequence ID" value="NZ_LDPT01000021.1"/>
</dbReference>
<dbReference type="STRING" id="1202450.B586_14120"/>
<dbReference type="Proteomes" id="UP000036334">
    <property type="component" value="Unassembled WGS sequence"/>
</dbReference>
<proteinExistence type="predicted"/>
<organism evidence="2 3">
    <name type="scientific">Mycobacterium haemophilum</name>
    <dbReference type="NCBI Taxonomy" id="29311"/>
    <lineage>
        <taxon>Bacteria</taxon>
        <taxon>Bacillati</taxon>
        <taxon>Actinomycetota</taxon>
        <taxon>Actinomycetes</taxon>
        <taxon>Mycobacteriales</taxon>
        <taxon>Mycobacteriaceae</taxon>
        <taxon>Mycobacterium</taxon>
    </lineage>
</organism>
<sequence length="84" mass="9161">MLAVKSAIRLDSSEEDEDDDGSVAVRADTLGLAVPFVVVAGGSHGVRPKLVAVAAGGWRLAQWSDRRGRERRPPSPHQRCCRRR</sequence>